<feature type="domain" description="DUF6873" evidence="1">
    <location>
        <begin position="5"/>
        <end position="229"/>
    </location>
</feature>
<evidence type="ECO:0000313" key="3">
    <source>
        <dbReference type="Proteomes" id="UP000019426"/>
    </source>
</evidence>
<accession>W6RXS1</accession>
<dbReference type="PATRIC" id="fig|1216932.3.peg.2101"/>
<organism evidence="2 3">
    <name type="scientific">Clostridium bornimense</name>
    <dbReference type="NCBI Taxonomy" id="1216932"/>
    <lineage>
        <taxon>Bacteria</taxon>
        <taxon>Bacillati</taxon>
        <taxon>Bacillota</taxon>
        <taxon>Clostridia</taxon>
        <taxon>Eubacteriales</taxon>
        <taxon>Clostridiaceae</taxon>
        <taxon>Clostridium</taxon>
    </lineage>
</organism>
<dbReference type="STRING" id="1216932.CM240_2100"/>
<gene>
    <name evidence="2" type="ORF">CM240_2100</name>
</gene>
<dbReference type="Proteomes" id="UP000019426">
    <property type="component" value="Chromosome M2/40_rep1"/>
</dbReference>
<reference evidence="2 3" key="1">
    <citation type="submission" date="2013-11" db="EMBL/GenBank/DDBJ databases">
        <title>Complete genome sequence of Clostridum sp. M2/40.</title>
        <authorList>
            <person name="Wibberg D."/>
            <person name="Puehler A."/>
            <person name="Schlueter A."/>
        </authorList>
    </citation>
    <scope>NUCLEOTIDE SEQUENCE [LARGE SCALE GENOMIC DNA]</scope>
    <source>
        <strain evidence="3">M2/40</strain>
    </source>
</reference>
<dbReference type="RefSeq" id="WP_044038985.1">
    <property type="nucleotide sequence ID" value="NZ_HG917868.1"/>
</dbReference>
<keyword evidence="3" id="KW-1185">Reference proteome</keyword>
<name>W6RXS1_9CLOT</name>
<evidence type="ECO:0000313" key="2">
    <source>
        <dbReference type="EMBL" id="CDM69258.1"/>
    </source>
</evidence>
<protein>
    <recommendedName>
        <fullName evidence="1">DUF6873 domain-containing protein</fullName>
    </recommendedName>
</protein>
<dbReference type="eggNOG" id="ENOG502ZBQJ">
    <property type="taxonomic scope" value="Bacteria"/>
</dbReference>
<dbReference type="AlphaFoldDB" id="W6RXS1"/>
<evidence type="ECO:0000259" key="1">
    <source>
        <dbReference type="Pfam" id="PF21778"/>
    </source>
</evidence>
<proteinExistence type="predicted"/>
<sequence length="243" mass="27363">MKVAFVDERIEMEEMENLQQFTIKVIKVPKTNLTYEAVSGHPDILIHICDDKVILHKDIDKTFLQYLKSLNLNVLLSKKSIGYKYPNNIILNCVSTSEFFIHNAKYTDEKLLTLIGNKQIVNVPQGYTKCSTAVVSNKAIMTSDTIIADSMKKLGMDVLLLPPGDILLPGLDYGFIGGTCGLIDDKTMCFYGNLEKYKYGNDVIDFLKKHNVKPVYLSNGKLVDRGSILVIDTESIHHCDDNH</sequence>
<dbReference type="OrthoDB" id="1753686at2"/>
<dbReference type="EMBL" id="HG917868">
    <property type="protein sequence ID" value="CDM69258.1"/>
    <property type="molecule type" value="Genomic_DNA"/>
</dbReference>
<dbReference type="Pfam" id="PF21778">
    <property type="entry name" value="DUF6873"/>
    <property type="match status" value="1"/>
</dbReference>
<dbReference type="HOGENOM" id="CLU_104531_0_0_9"/>
<dbReference type="InterPro" id="IPR049238">
    <property type="entry name" value="DUF6873"/>
</dbReference>
<dbReference type="KEGG" id="clt:CM240_2100"/>